<organism evidence="2 3">
    <name type="scientific">Human immunodeficiency virus type 1</name>
    <name type="common">HIV-1</name>
    <dbReference type="NCBI Taxonomy" id="11676"/>
    <lineage>
        <taxon>Viruses</taxon>
        <taxon>Riboviria</taxon>
        <taxon>Pararnavirae</taxon>
        <taxon>Artverviricota</taxon>
        <taxon>Revtraviricetes</taxon>
        <taxon>Ortervirales</taxon>
        <taxon>Retroviridae</taxon>
        <taxon>Orthoretrovirinae</taxon>
        <taxon>Lentivirus</taxon>
        <taxon>Lentivirus humimdef1</taxon>
    </lineage>
</organism>
<dbReference type="EMBL" id="DQ383753">
    <property type="protein sequence ID" value="ABD39449.1"/>
    <property type="molecule type" value="Genomic_DNA"/>
</dbReference>
<dbReference type="Proteomes" id="UP000164314">
    <property type="component" value="Genome"/>
</dbReference>
<reference evidence="2 3" key="1">
    <citation type="journal article" date="2006" name="Retrovirology">
        <title>First report of an HIV-1 triple recombinant of subtypes B, C and F in Buenos Aires, Argentina.</title>
        <authorList>
            <person name="Pando M.A."/>
            <person name="Eyzaguirre L.M."/>
            <person name="Segura M."/>
            <person name="Bautista C.T."/>
            <person name="Marone R."/>
            <person name="Ceballos A."/>
            <person name="Montano S.M."/>
            <person name="Sanchez J.L."/>
            <person name="Weissenbacher M."/>
            <person name="Avila M.M."/>
            <person name="Carr J.K."/>
        </authorList>
    </citation>
    <scope>NUCLEOTIDE SEQUENCE [LARGE SCALE GENOMIC DNA]</scope>
    <source>
        <strain evidence="2">04AR158637</strain>
    </source>
</reference>
<evidence type="ECO:0000313" key="3">
    <source>
        <dbReference type="Proteomes" id="UP000164314"/>
    </source>
</evidence>
<evidence type="ECO:0000313" key="2">
    <source>
        <dbReference type="EMBL" id="ABD39449.1"/>
    </source>
</evidence>
<proteinExistence type="predicted"/>
<dbReference type="Gene3D" id="6.10.210.10">
    <property type="match status" value="1"/>
</dbReference>
<sequence length="22" mass="2593">MEQAPGDQGPQREPYNEWALEF</sequence>
<feature type="region of interest" description="Disordered" evidence="1">
    <location>
        <begin position="1"/>
        <end position="22"/>
    </location>
</feature>
<name>Q2EFR0_HV1</name>
<organismHost>
    <name type="scientific">Homo sapiens</name>
    <name type="common">Human</name>
    <dbReference type="NCBI Taxonomy" id="9606"/>
</organismHost>
<accession>Q2EFR0</accession>
<evidence type="ECO:0000256" key="1">
    <source>
        <dbReference type="SAM" id="MobiDB-lite"/>
    </source>
</evidence>
<gene>
    <name evidence="2" type="primary">vpr</name>
</gene>
<protein>
    <submittedName>
        <fullName evidence="2">Truncated vpr protein</fullName>
    </submittedName>
</protein>